<evidence type="ECO:0000256" key="1">
    <source>
        <dbReference type="SAM" id="MobiDB-lite"/>
    </source>
</evidence>
<accession>A0ABQ0GR67</accession>
<comment type="caution">
    <text evidence="3">The sequence shown here is derived from an EMBL/GenBank/DDBJ whole genome shotgun (WGS) entry which is preliminary data.</text>
</comment>
<evidence type="ECO:0000256" key="2">
    <source>
        <dbReference type="SAM" id="Phobius"/>
    </source>
</evidence>
<evidence type="ECO:0000313" key="3">
    <source>
        <dbReference type="EMBL" id="GAB1320217.1"/>
    </source>
</evidence>
<feature type="transmembrane region" description="Helical" evidence="2">
    <location>
        <begin position="172"/>
        <end position="193"/>
    </location>
</feature>
<evidence type="ECO:0000313" key="4">
    <source>
        <dbReference type="Proteomes" id="UP001628179"/>
    </source>
</evidence>
<name>A0ABQ0GR67_9PEZI</name>
<protein>
    <submittedName>
        <fullName evidence="3">Uncharacterized protein</fullName>
    </submittedName>
</protein>
<reference evidence="3 4" key="1">
    <citation type="submission" date="2024-09" db="EMBL/GenBank/DDBJ databases">
        <title>Itraconazole resistance in Madurella fahalii resulting from another homologue of gene encoding cytochrome P450 14-alpha sterol demethylase (CYP51).</title>
        <authorList>
            <person name="Yoshioka I."/>
            <person name="Fahal A.H."/>
            <person name="Kaneko S."/>
            <person name="Yaguchi T."/>
        </authorList>
    </citation>
    <scope>NUCLEOTIDE SEQUENCE [LARGE SCALE GENOMIC DNA]</scope>
    <source>
        <strain evidence="3 4">IFM 68171</strain>
    </source>
</reference>
<keyword evidence="2" id="KW-0472">Membrane</keyword>
<dbReference type="GeneID" id="98181169"/>
<feature type="transmembrane region" description="Helical" evidence="2">
    <location>
        <begin position="199"/>
        <end position="221"/>
    </location>
</feature>
<gene>
    <name evidence="3" type="ORF">MFIFM68171_10427</name>
</gene>
<keyword evidence="4" id="KW-1185">Reference proteome</keyword>
<feature type="region of interest" description="Disordered" evidence="1">
    <location>
        <begin position="1"/>
        <end position="21"/>
    </location>
</feature>
<keyword evidence="2" id="KW-1133">Transmembrane helix</keyword>
<dbReference type="RefSeq" id="XP_070921947.1">
    <property type="nucleotide sequence ID" value="XM_071065846.1"/>
</dbReference>
<organism evidence="3 4">
    <name type="scientific">Madurella fahalii</name>
    <dbReference type="NCBI Taxonomy" id="1157608"/>
    <lineage>
        <taxon>Eukaryota</taxon>
        <taxon>Fungi</taxon>
        <taxon>Dikarya</taxon>
        <taxon>Ascomycota</taxon>
        <taxon>Pezizomycotina</taxon>
        <taxon>Sordariomycetes</taxon>
        <taxon>Sordariomycetidae</taxon>
        <taxon>Sordariales</taxon>
        <taxon>Sordariales incertae sedis</taxon>
        <taxon>Madurella</taxon>
    </lineage>
</organism>
<sequence>MTQTGNSTDTTAPAPDHEVQHQRARVALKRGDRFLLLESHNDATQSGDQVMGQIRRDYDFAVAQKRSRCLPCSLFRKPAVYVGTISTLINHPTKVRFSDHNNSSPVSDEPREHEVAFSNLSYSAALTAAFSRPDILRGTGPFAAQYPDTIAGAALPMTNAVVIVSKINKPAVSYLAALTLLLAIAAGLVLGFSTSSVQNGIGCFIGISTIFSVLIGILHWVTK</sequence>
<feature type="compositionally biased region" description="Polar residues" evidence="1">
    <location>
        <begin position="1"/>
        <end position="11"/>
    </location>
</feature>
<keyword evidence="2" id="KW-0812">Transmembrane</keyword>
<proteinExistence type="predicted"/>
<dbReference type="EMBL" id="BAAFSV010000006">
    <property type="protein sequence ID" value="GAB1320217.1"/>
    <property type="molecule type" value="Genomic_DNA"/>
</dbReference>
<dbReference type="Proteomes" id="UP001628179">
    <property type="component" value="Unassembled WGS sequence"/>
</dbReference>